<proteinExistence type="predicted"/>
<dbReference type="SUPFAM" id="SSF53756">
    <property type="entry name" value="UDP-Glycosyltransferase/glycogen phosphorylase"/>
    <property type="match status" value="1"/>
</dbReference>
<feature type="domain" description="Glycosyl transferase family 1" evidence="3">
    <location>
        <begin position="188"/>
        <end position="328"/>
    </location>
</feature>
<keyword evidence="1" id="KW-0328">Glycosyltransferase</keyword>
<dbReference type="Pfam" id="PF13439">
    <property type="entry name" value="Glyco_transf_4"/>
    <property type="match status" value="1"/>
</dbReference>
<dbReference type="Proteomes" id="UP001205046">
    <property type="component" value="Unassembled WGS sequence"/>
</dbReference>
<dbReference type="Gene3D" id="3.40.50.2000">
    <property type="entry name" value="Glycogen Phosphorylase B"/>
    <property type="match status" value="2"/>
</dbReference>
<evidence type="ECO:0000259" key="3">
    <source>
        <dbReference type="Pfam" id="PF00534"/>
    </source>
</evidence>
<evidence type="ECO:0000259" key="4">
    <source>
        <dbReference type="Pfam" id="PF13439"/>
    </source>
</evidence>
<gene>
    <name evidence="5" type="ORF">M3B43_01750</name>
</gene>
<comment type="caution">
    <text evidence="5">The sequence shown here is derived from an EMBL/GenBank/DDBJ whole genome shotgun (WGS) entry which is preliminary data.</text>
</comment>
<dbReference type="EMBL" id="JALXMO010000002">
    <property type="protein sequence ID" value="MCT1606064.1"/>
    <property type="molecule type" value="Genomic_DNA"/>
</dbReference>
<reference evidence="5 6" key="1">
    <citation type="submission" date="2022-04" db="EMBL/GenBank/DDBJ databases">
        <title>Human microbiome associated bacterial genomes.</title>
        <authorList>
            <person name="Sandstrom S."/>
            <person name="Salamzade R."/>
            <person name="Kalan L.R."/>
        </authorList>
    </citation>
    <scope>NUCLEOTIDE SEQUENCE [LARGE SCALE GENOMIC DNA]</scope>
    <source>
        <strain evidence="6">p3-SID767</strain>
    </source>
</reference>
<accession>A0ABT2HND8</accession>
<dbReference type="CDD" id="cd03802">
    <property type="entry name" value="GT4_AviGT4-like"/>
    <property type="match status" value="1"/>
</dbReference>
<feature type="domain" description="Glycosyltransferase subfamily 4-like N-terminal" evidence="4">
    <location>
        <begin position="38"/>
        <end position="181"/>
    </location>
</feature>
<keyword evidence="2" id="KW-0808">Transferase</keyword>
<evidence type="ECO:0000256" key="1">
    <source>
        <dbReference type="ARBA" id="ARBA00022676"/>
    </source>
</evidence>
<dbReference type="Pfam" id="PF00534">
    <property type="entry name" value="Glycos_transf_1"/>
    <property type="match status" value="1"/>
</dbReference>
<dbReference type="RefSeq" id="WP_260072284.1">
    <property type="nucleotide sequence ID" value="NZ_JALXMO010000002.1"/>
</dbReference>
<sequence length="373" mass="40073">MSIAPHSPENTRAPEGSPRSLRIGMVAPPWFQIPPQGYGGTEAVVAALADQLALRGHHVTLISAGPNGTLAQEHVQVFEHPPSELLGRSPMPEVIAAAEAARALQDFELDIVHDHSLAGPLLAAGRRVPTVTTMHGPVSGLNGEYFRRLGTSVDIIAISDAQRRQAPDLNWIGTVHNAVDVASFPFTATKEPFLLWLGRFSPDKGAHLAIDAAKAAGRRIVLAGKLNEAPEREYFEAHVKPRLGQDADYLGEADAVLKRELFSKASALLFPIQWEEPFGMVMAEAMACGTPVVATRRGSVPEVVCDGVSGIIVDDVSSMPEAISRAEQLNPQHVRNWAEACFDLPVMAEGYERIYQALVEGTANIEDIAAQAA</sequence>
<name>A0ABT2HND8_9MICC</name>
<keyword evidence="6" id="KW-1185">Reference proteome</keyword>
<evidence type="ECO:0000313" key="5">
    <source>
        <dbReference type="EMBL" id="MCT1606064.1"/>
    </source>
</evidence>
<protein>
    <submittedName>
        <fullName evidence="5">Glycosyltransferase family 4 protein</fullName>
    </submittedName>
</protein>
<evidence type="ECO:0000256" key="2">
    <source>
        <dbReference type="ARBA" id="ARBA00022679"/>
    </source>
</evidence>
<dbReference type="InterPro" id="IPR028098">
    <property type="entry name" value="Glyco_trans_4-like_N"/>
</dbReference>
<organism evidence="5 6">
    <name type="scientific">Nesterenkonia massiliensis</name>
    <dbReference type="NCBI Taxonomy" id="1232429"/>
    <lineage>
        <taxon>Bacteria</taxon>
        <taxon>Bacillati</taxon>
        <taxon>Actinomycetota</taxon>
        <taxon>Actinomycetes</taxon>
        <taxon>Micrococcales</taxon>
        <taxon>Micrococcaceae</taxon>
        <taxon>Nesterenkonia</taxon>
    </lineage>
</organism>
<dbReference type="PANTHER" id="PTHR12526:SF595">
    <property type="entry name" value="BLL5217 PROTEIN"/>
    <property type="match status" value="1"/>
</dbReference>
<dbReference type="PANTHER" id="PTHR12526">
    <property type="entry name" value="GLYCOSYLTRANSFERASE"/>
    <property type="match status" value="1"/>
</dbReference>
<evidence type="ECO:0000313" key="6">
    <source>
        <dbReference type="Proteomes" id="UP001205046"/>
    </source>
</evidence>
<dbReference type="InterPro" id="IPR001296">
    <property type="entry name" value="Glyco_trans_1"/>
</dbReference>